<dbReference type="PANTHER" id="PTHR10876:SF0">
    <property type="entry name" value="ZINC FINGER PROTEIN ZPR1"/>
    <property type="match status" value="1"/>
</dbReference>
<dbReference type="InterPro" id="IPR056180">
    <property type="entry name" value="ZPR1_jr_dom"/>
</dbReference>
<dbReference type="InterPro" id="IPR042451">
    <property type="entry name" value="ZPR1_A/B_dom"/>
</dbReference>
<dbReference type="GO" id="GO:0005634">
    <property type="term" value="C:nucleus"/>
    <property type="evidence" value="ECO:0007669"/>
    <property type="project" value="UniProtKB-SubCell"/>
</dbReference>
<dbReference type="Gene3D" id="2.20.25.420">
    <property type="entry name" value="ZPR1, zinc finger domain"/>
    <property type="match status" value="2"/>
</dbReference>
<dbReference type="Proteomes" id="UP000694845">
    <property type="component" value="Unplaced"/>
</dbReference>
<evidence type="ECO:0000313" key="10">
    <source>
        <dbReference type="Proteomes" id="UP000694845"/>
    </source>
</evidence>
<protein>
    <submittedName>
        <fullName evidence="11">Zinc finger protein ZPR1-like</fullName>
    </submittedName>
</protein>
<keyword evidence="10" id="KW-1185">Reference proteome</keyword>
<dbReference type="InterPro" id="IPR040141">
    <property type="entry name" value="ZPR1"/>
</dbReference>
<dbReference type="RefSeq" id="XP_022100051.1">
    <property type="nucleotide sequence ID" value="XM_022244359.1"/>
</dbReference>
<dbReference type="InterPro" id="IPR004457">
    <property type="entry name" value="Znf_ZPR1"/>
</dbReference>
<feature type="compositionally biased region" description="Acidic residues" evidence="8">
    <location>
        <begin position="229"/>
        <end position="241"/>
    </location>
</feature>
<keyword evidence="4" id="KW-0677">Repeat</keyword>
<sequence>MAEQPYGNVPLFRELTAEEIGDLEATEIESLCVNCGEQGTTRLLLTKIPFFREVVVMSFSCAHCGDTNNDVQPAGRIQEKGCRISIEIQTRKDFNRQVVKADTASVKIPELEFEIPGGSQKGSFTTVEGLITRAVEGLEQVQPIRKAMYPEVAAQIEEFISKLANLEPPFHLILDDPAGNSFVENPNAPETDPSMTISMYVRTKQQNKALGLMVDEDADATNEPQQGEGQEEAGKEEEEEQTRETGDSEPTNMADEVLEFAVNCSSCNAPTTSRMKLVNIPYFKEVILMALNCDSCGYKDTEVKSGAGIEAKGRRITLRMTDAAVDLNRDVLKSDTSRFLIPDLNFELTMGTLGGKFTTLEGLLTDVKTQLLRPYSMVQGQDSAPEGAGTKLKEFIDKIDEIIAGKLLVSVILDDPAGNCYIQNVYAPDEDPELTVEEYERTREQDDDLGLLEMRTENYRQDDAS</sequence>
<dbReference type="GeneID" id="110984318"/>
<dbReference type="SMART" id="SM00709">
    <property type="entry name" value="Zpr1"/>
    <property type="match status" value="2"/>
</dbReference>
<evidence type="ECO:0000256" key="4">
    <source>
        <dbReference type="ARBA" id="ARBA00022737"/>
    </source>
</evidence>
<feature type="domain" description="Zinc finger ZPR1-type" evidence="9">
    <location>
        <begin position="262"/>
        <end position="424"/>
    </location>
</feature>
<evidence type="ECO:0000313" key="11">
    <source>
        <dbReference type="RefSeq" id="XP_022100051.1"/>
    </source>
</evidence>
<keyword evidence="7" id="KW-0539">Nucleus</keyword>
<evidence type="ECO:0000256" key="1">
    <source>
        <dbReference type="ARBA" id="ARBA00004123"/>
    </source>
</evidence>
<name>A0A8B7Z9X5_ACAPL</name>
<dbReference type="FunFam" id="2.60.120.1040:FF:000002">
    <property type="entry name" value="zinc finger protein ZPR1"/>
    <property type="match status" value="1"/>
</dbReference>
<dbReference type="Pfam" id="PF03367">
    <property type="entry name" value="Zn_ribbon_ZPR1"/>
    <property type="match status" value="2"/>
</dbReference>
<reference evidence="11" key="1">
    <citation type="submission" date="2025-08" db="UniProtKB">
        <authorList>
            <consortium name="RefSeq"/>
        </authorList>
    </citation>
    <scope>IDENTIFICATION</scope>
</reference>
<dbReference type="InterPro" id="IPR042452">
    <property type="entry name" value="ZPR1_Znf1/2"/>
</dbReference>
<keyword evidence="6" id="KW-0862">Zinc</keyword>
<accession>A0A8B7Z9X5</accession>
<dbReference type="NCBIfam" id="TIGR00310">
    <property type="entry name" value="ZPR1_znf"/>
    <property type="match status" value="2"/>
</dbReference>
<evidence type="ECO:0000256" key="5">
    <source>
        <dbReference type="ARBA" id="ARBA00022771"/>
    </source>
</evidence>
<evidence type="ECO:0000256" key="7">
    <source>
        <dbReference type="ARBA" id="ARBA00023242"/>
    </source>
</evidence>
<dbReference type="Gene3D" id="2.60.120.1040">
    <property type="entry name" value="ZPR1, A/B domain"/>
    <property type="match status" value="2"/>
</dbReference>
<evidence type="ECO:0000256" key="3">
    <source>
        <dbReference type="ARBA" id="ARBA00022723"/>
    </source>
</evidence>
<dbReference type="OrthoDB" id="308464at2759"/>
<dbReference type="KEGG" id="aplc:110984318"/>
<feature type="domain" description="Zinc finger ZPR1-type" evidence="9">
    <location>
        <begin position="30"/>
        <end position="185"/>
    </location>
</feature>
<dbReference type="AlphaFoldDB" id="A0A8B7Z9X5"/>
<dbReference type="FunFam" id="2.20.25.420:FF:000001">
    <property type="entry name" value="Zinc finger protein ZPR1"/>
    <property type="match status" value="1"/>
</dbReference>
<dbReference type="FunFam" id="2.60.120.1040:FF:000001">
    <property type="entry name" value="Zinc finger protein ZPR1"/>
    <property type="match status" value="1"/>
</dbReference>
<dbReference type="GO" id="GO:0008270">
    <property type="term" value="F:zinc ion binding"/>
    <property type="evidence" value="ECO:0007669"/>
    <property type="project" value="UniProtKB-KW"/>
</dbReference>
<keyword evidence="5" id="KW-0863">Zinc-finger</keyword>
<dbReference type="FunFam" id="2.20.25.420:FF:000002">
    <property type="entry name" value="Zinc finger protein ZPR1"/>
    <property type="match status" value="1"/>
</dbReference>
<comment type="similarity">
    <text evidence="2">Belongs to the ZPR1 family.</text>
</comment>
<proteinExistence type="inferred from homology"/>
<evidence type="ECO:0000259" key="9">
    <source>
        <dbReference type="SMART" id="SM00709"/>
    </source>
</evidence>
<evidence type="ECO:0000256" key="6">
    <source>
        <dbReference type="ARBA" id="ARBA00022833"/>
    </source>
</evidence>
<evidence type="ECO:0000256" key="2">
    <source>
        <dbReference type="ARBA" id="ARBA00008354"/>
    </source>
</evidence>
<dbReference type="CTD" id="8882"/>
<dbReference type="PANTHER" id="PTHR10876">
    <property type="entry name" value="ZINC FINGER PROTEIN ZPR1"/>
    <property type="match status" value="1"/>
</dbReference>
<dbReference type="Pfam" id="PF22794">
    <property type="entry name" value="jr-ZPR1"/>
    <property type="match status" value="2"/>
</dbReference>
<dbReference type="OMA" id="FREVVIM"/>
<feature type="region of interest" description="Disordered" evidence="8">
    <location>
        <begin position="220"/>
        <end position="252"/>
    </location>
</feature>
<organism evidence="10 11">
    <name type="scientific">Acanthaster planci</name>
    <name type="common">Crown-of-thorns starfish</name>
    <dbReference type="NCBI Taxonomy" id="133434"/>
    <lineage>
        <taxon>Eukaryota</taxon>
        <taxon>Metazoa</taxon>
        <taxon>Echinodermata</taxon>
        <taxon>Eleutherozoa</taxon>
        <taxon>Asterozoa</taxon>
        <taxon>Asteroidea</taxon>
        <taxon>Valvatacea</taxon>
        <taxon>Valvatida</taxon>
        <taxon>Acanthasteridae</taxon>
        <taxon>Acanthaster</taxon>
    </lineage>
</organism>
<comment type="subcellular location">
    <subcellularLocation>
        <location evidence="1">Nucleus</location>
    </subcellularLocation>
</comment>
<keyword evidence="3" id="KW-0479">Metal-binding</keyword>
<gene>
    <name evidence="11" type="primary">LOC110984318</name>
</gene>
<evidence type="ECO:0000256" key="8">
    <source>
        <dbReference type="SAM" id="MobiDB-lite"/>
    </source>
</evidence>